<feature type="transmembrane region" description="Helical" evidence="9">
    <location>
        <begin position="76"/>
        <end position="94"/>
    </location>
</feature>
<dbReference type="AlphaFoldDB" id="A0A7H0YGU2"/>
<feature type="domain" description="ABC transmembrane type-2" evidence="10">
    <location>
        <begin position="32"/>
        <end position="251"/>
    </location>
</feature>
<name>A0A7H0YGU2_9BACL</name>
<comment type="subcellular location">
    <subcellularLocation>
        <location evidence="1">Cell inner membrane</location>
        <topology evidence="1">Multi-pass membrane protein</topology>
    </subcellularLocation>
    <subcellularLocation>
        <location evidence="9">Cell membrane</location>
        <topology evidence="9">Multi-pass membrane protein</topology>
    </subcellularLocation>
</comment>
<keyword evidence="3 9" id="KW-0813">Transport</keyword>
<protein>
    <recommendedName>
        <fullName evidence="9">Transport permease protein</fullName>
    </recommendedName>
</protein>
<gene>
    <name evidence="11" type="ORF">IAQ67_25365</name>
</gene>
<keyword evidence="8 9" id="KW-0472">Membrane</keyword>
<evidence type="ECO:0000256" key="6">
    <source>
        <dbReference type="ARBA" id="ARBA00022692"/>
    </source>
</evidence>
<dbReference type="InterPro" id="IPR047817">
    <property type="entry name" value="ABC2_TM_bact-type"/>
</dbReference>
<keyword evidence="4 9" id="KW-1003">Cell membrane</keyword>
<feature type="transmembrane region" description="Helical" evidence="9">
    <location>
        <begin position="114"/>
        <end position="134"/>
    </location>
</feature>
<keyword evidence="6 9" id="KW-0812">Transmembrane</keyword>
<dbReference type="PROSITE" id="PS51012">
    <property type="entry name" value="ABC_TM2"/>
    <property type="match status" value="1"/>
</dbReference>
<feature type="transmembrane region" description="Helical" evidence="9">
    <location>
        <begin position="173"/>
        <end position="190"/>
    </location>
</feature>
<evidence type="ECO:0000256" key="9">
    <source>
        <dbReference type="RuleBase" id="RU361157"/>
    </source>
</evidence>
<dbReference type="GO" id="GO:0043190">
    <property type="term" value="C:ATP-binding cassette (ABC) transporter complex"/>
    <property type="evidence" value="ECO:0007669"/>
    <property type="project" value="InterPro"/>
</dbReference>
<feature type="transmembrane region" description="Helical" evidence="9">
    <location>
        <begin position="140"/>
        <end position="161"/>
    </location>
</feature>
<evidence type="ECO:0000256" key="2">
    <source>
        <dbReference type="ARBA" id="ARBA00007783"/>
    </source>
</evidence>
<proteinExistence type="inferred from homology"/>
<dbReference type="EMBL" id="CP061172">
    <property type="protein sequence ID" value="QNR70300.1"/>
    <property type="molecule type" value="Genomic_DNA"/>
</dbReference>
<dbReference type="PANTHER" id="PTHR30413">
    <property type="entry name" value="INNER MEMBRANE TRANSPORT PERMEASE"/>
    <property type="match status" value="1"/>
</dbReference>
<evidence type="ECO:0000256" key="4">
    <source>
        <dbReference type="ARBA" id="ARBA00022475"/>
    </source>
</evidence>
<organism evidence="11 12">
    <name type="scientific">Paenibacillus peoriae</name>
    <dbReference type="NCBI Taxonomy" id="59893"/>
    <lineage>
        <taxon>Bacteria</taxon>
        <taxon>Bacillati</taxon>
        <taxon>Bacillota</taxon>
        <taxon>Bacilli</taxon>
        <taxon>Bacillales</taxon>
        <taxon>Paenibacillaceae</taxon>
        <taxon>Paenibacillus</taxon>
    </lineage>
</organism>
<dbReference type="InterPro" id="IPR000412">
    <property type="entry name" value="ABC_2_transport"/>
</dbReference>
<feature type="transmembrane region" description="Helical" evidence="9">
    <location>
        <begin position="227"/>
        <end position="248"/>
    </location>
</feature>
<evidence type="ECO:0000256" key="8">
    <source>
        <dbReference type="ARBA" id="ARBA00023136"/>
    </source>
</evidence>
<evidence type="ECO:0000256" key="5">
    <source>
        <dbReference type="ARBA" id="ARBA00022519"/>
    </source>
</evidence>
<evidence type="ECO:0000256" key="1">
    <source>
        <dbReference type="ARBA" id="ARBA00004429"/>
    </source>
</evidence>
<dbReference type="Proteomes" id="UP000516384">
    <property type="component" value="Chromosome"/>
</dbReference>
<evidence type="ECO:0000256" key="7">
    <source>
        <dbReference type="ARBA" id="ARBA00022989"/>
    </source>
</evidence>
<evidence type="ECO:0000313" key="11">
    <source>
        <dbReference type="EMBL" id="QNR70300.1"/>
    </source>
</evidence>
<dbReference type="InterPro" id="IPR013525">
    <property type="entry name" value="ABC2_TM"/>
</dbReference>
<accession>A0A7H0YGU2</accession>
<evidence type="ECO:0000259" key="10">
    <source>
        <dbReference type="PROSITE" id="PS51012"/>
    </source>
</evidence>
<dbReference type="GO" id="GO:0015920">
    <property type="term" value="P:lipopolysaccharide transport"/>
    <property type="evidence" value="ECO:0007669"/>
    <property type="project" value="TreeGrafter"/>
</dbReference>
<evidence type="ECO:0000256" key="3">
    <source>
        <dbReference type="ARBA" id="ARBA00022448"/>
    </source>
</evidence>
<comment type="similarity">
    <text evidence="2 9">Belongs to the ABC-2 integral membrane protein family.</text>
</comment>
<dbReference type="PANTHER" id="PTHR30413:SF8">
    <property type="entry name" value="TRANSPORT PERMEASE PROTEIN"/>
    <property type="match status" value="1"/>
</dbReference>
<dbReference type="GO" id="GO:0140359">
    <property type="term" value="F:ABC-type transporter activity"/>
    <property type="evidence" value="ECO:0007669"/>
    <property type="project" value="InterPro"/>
</dbReference>
<dbReference type="Pfam" id="PF01061">
    <property type="entry name" value="ABC2_membrane"/>
    <property type="match status" value="1"/>
</dbReference>
<feature type="transmembrane region" description="Helical" evidence="9">
    <location>
        <begin position="31"/>
        <end position="56"/>
    </location>
</feature>
<keyword evidence="7 9" id="KW-1133">Transmembrane helix</keyword>
<sequence>MQKYFLNFNKYRYLLKQLVINDIKIKYRRSILGVIWSVLQPLMMMIVLTMVFASLFKSNIPHFAIYVLTGRIIWDLFSSGTIMAMDSVVGNASLIKKVYIPKYIFPLSKCFSSLVNTAFALIALVIVAIVSGGVKLTPNLFLIPIPLFYTFLFGVGLSFILSAYTVFFRDLKYLYEVLLTAWMYFTPQFFPMSIIPDNLKIVFELNPLYYTLQMFRDVVMYGVTPTLQQHLICASIGVVTLIIGLLVFRRKQDDFILYI</sequence>
<dbReference type="PRINTS" id="PR00164">
    <property type="entry name" value="ABC2TRNSPORT"/>
</dbReference>
<evidence type="ECO:0000313" key="12">
    <source>
        <dbReference type="Proteomes" id="UP000516384"/>
    </source>
</evidence>
<keyword evidence="5" id="KW-0997">Cell inner membrane</keyword>
<reference evidence="11 12" key="1">
    <citation type="submission" date="2020-09" db="EMBL/GenBank/DDBJ databases">
        <title>Characterization of Paenibacillus peoriae strain ZF390 with broad-spectrum antimicrobial activity as a potential biocontrol agent.</title>
        <authorList>
            <person name="Li L."/>
            <person name="Zhao Y."/>
            <person name="Li B."/>
            <person name="Xie X."/>
        </authorList>
    </citation>
    <scope>NUCLEOTIDE SEQUENCE [LARGE SCALE GENOMIC DNA]</scope>
    <source>
        <strain evidence="11 12">ZF390</strain>
    </source>
</reference>